<dbReference type="RefSeq" id="WP_038077300.1">
    <property type="nucleotide sequence ID" value="NZ_JHEG04000001.1"/>
</dbReference>
<keyword evidence="3" id="KW-1185">Reference proteome</keyword>
<dbReference type="STRING" id="1479485.DA73_0211615"/>
<reference evidence="2" key="1">
    <citation type="journal article" date="2015" name="Genome Announc.">
        <title>Draft Genome Sequence of Tolypothrix boutellei Strain VB521301.</title>
        <authorList>
            <person name="Chandrababunaidu M.M."/>
            <person name="Singh D."/>
            <person name="Sen D."/>
            <person name="Bhan S."/>
            <person name="Das S."/>
            <person name="Gupta A."/>
            <person name="Adhikary S.P."/>
            <person name="Tripathy S."/>
        </authorList>
    </citation>
    <scope>NUCLEOTIDE SEQUENCE</scope>
    <source>
        <strain evidence="2">VB521301</strain>
    </source>
</reference>
<dbReference type="AlphaFoldDB" id="A0A0C1R3U1"/>
<dbReference type="Proteomes" id="UP000029738">
    <property type="component" value="Unassembled WGS sequence"/>
</dbReference>
<gene>
    <name evidence="2" type="ORF">DA73_0211615</name>
    <name evidence="1" type="ORF">DA73_0400037235</name>
</gene>
<accession>A0A0C1R3U1</accession>
<dbReference type="Gene3D" id="3.40.50.1110">
    <property type="entry name" value="SGNH hydrolase"/>
    <property type="match status" value="1"/>
</dbReference>
<evidence type="ECO:0000313" key="2">
    <source>
        <dbReference type="EMBL" id="KIE12209.1"/>
    </source>
</evidence>
<protein>
    <submittedName>
        <fullName evidence="2">Uncharacterized protein</fullName>
    </submittedName>
</protein>
<sequence length="552" mass="61867">MTDFSPNVAPQYLEGLENTPDEVKAAIRLEAREPESDPTLGIPVTANRQGKPAHRLVAIGDSLTQGYQSGAIFNTSLSYPALIARELGCSEQFRYPKYDSPGNGLPLNLEKFARDLGKRFQVADGINAIDFAMILPWLRNYLDANEKYWEGWAKNSLQSPEKGLINHNLAMYGWDLRNTLSRTAKTARDIILNNPFKDDDEFNSLKQVPEHANEIATLRVLDTARDKNGEALTPLGAAKALSQEGDGIETLIVAIGANNALGSILTFKAVWSEADSYTDMSVNDRFTVWQPSHFKAELDLIVEQVKQIKARHVIWATVPHVTIPPFVKGINPSQVGKKASPGSRYYPYYVPVWLDEKRFDAKRHPHLTANQARAIDSAIDKYNESIVEAVRQGRREGKDWYVFEMVSLLDRLAYKRYLVEEDRASRPSWWTPYNLPPALEQLNPKPDTRFLVSDAKGRHQGGLFSLDGIHPTTIGYGIMAQEVIKILELAGVEFFNSRGEKRSSPIKINFARLIQEDSLISKPPTTTAAVLDFAGWLDSMTGIMSQMYKSNV</sequence>
<organism evidence="2">
    <name type="scientific">Tolypothrix bouteillei VB521301</name>
    <dbReference type="NCBI Taxonomy" id="1479485"/>
    <lineage>
        <taxon>Bacteria</taxon>
        <taxon>Bacillati</taxon>
        <taxon>Cyanobacteriota</taxon>
        <taxon>Cyanophyceae</taxon>
        <taxon>Nostocales</taxon>
        <taxon>Tolypothrichaceae</taxon>
        <taxon>Tolypothrix</taxon>
    </lineage>
</organism>
<dbReference type="InterPro" id="IPR036514">
    <property type="entry name" value="SGNH_hydro_sf"/>
</dbReference>
<name>A0A0C1R3U1_9CYAN</name>
<evidence type="ECO:0000313" key="3">
    <source>
        <dbReference type="Proteomes" id="UP000029738"/>
    </source>
</evidence>
<evidence type="ECO:0000313" key="1">
    <source>
        <dbReference type="EMBL" id="KAF3890474.1"/>
    </source>
</evidence>
<dbReference type="OrthoDB" id="9764164at2"/>
<dbReference type="EMBL" id="JHEG02000037">
    <property type="protein sequence ID" value="KIE12209.1"/>
    <property type="molecule type" value="Genomic_DNA"/>
</dbReference>
<dbReference type="SUPFAM" id="SSF52266">
    <property type="entry name" value="SGNH hydrolase"/>
    <property type="match status" value="1"/>
</dbReference>
<dbReference type="EMBL" id="JHEG04000001">
    <property type="protein sequence ID" value="KAF3890474.1"/>
    <property type="molecule type" value="Genomic_DNA"/>
</dbReference>
<reference evidence="1" key="2">
    <citation type="submission" date="2019-11" db="EMBL/GenBank/DDBJ databases">
        <title>Improved Assembly of Tolypothrix boutellei genome.</title>
        <authorList>
            <person name="Sarangi A.N."/>
            <person name="Mukherjee M."/>
            <person name="Ghosh S."/>
            <person name="Singh D."/>
            <person name="Das A."/>
            <person name="Kant S."/>
            <person name="Prusty A."/>
            <person name="Tripathy S."/>
        </authorList>
    </citation>
    <scope>NUCLEOTIDE SEQUENCE</scope>
    <source>
        <strain evidence="1">VB521301</strain>
    </source>
</reference>
<proteinExistence type="predicted"/>
<comment type="caution">
    <text evidence="2">The sequence shown here is derived from an EMBL/GenBank/DDBJ whole genome shotgun (WGS) entry which is preliminary data.</text>
</comment>